<evidence type="ECO:0000256" key="1">
    <source>
        <dbReference type="PROSITE-ProRule" id="PRU00371"/>
    </source>
</evidence>
<dbReference type="InterPro" id="IPR039353">
    <property type="entry name" value="TF_Adf1"/>
</dbReference>
<dbReference type="OrthoDB" id="6627348at2759"/>
<sequence length="327" mass="36772">MIEQLAGSGGQPCRAGCNRPLGTARPGQAGRHGTFRHFPFGLVSALGAELRHTAAMDVPALIRHVQNYPELYDVNHRDYFNNARREVVWDEIGAAINQSGFDCKDRWAKVRDNHRKALKRRRRYATSGKHAKPPRYGQELAFLASHLLDEDQQQPSLSEDESTTYPTKPSPNYVLEEAVNYLERKFPPPSLEDENESHSDTNIPTFNLWDLARSQLDPAPKRTKLEIRDELVTNVLEEYLAKKGDPTTTHELTDSMTTFFVSMAKTVQSFPLPDQIEMKRKILQLISDREMEIAARSGGEVGGRSTTTANELEDKVGHSTSGKKEGT</sequence>
<dbReference type="InParanoid" id="A0A482X508"/>
<evidence type="ECO:0000259" key="3">
    <source>
        <dbReference type="PROSITE" id="PS51029"/>
    </source>
</evidence>
<dbReference type="PROSITE" id="PS51031">
    <property type="entry name" value="BESS"/>
    <property type="match status" value="1"/>
</dbReference>
<protein>
    <recommendedName>
        <fullName evidence="7">MADF domain-containing protein</fullName>
    </recommendedName>
</protein>
<dbReference type="GO" id="GO:0003677">
    <property type="term" value="F:DNA binding"/>
    <property type="evidence" value="ECO:0007669"/>
    <property type="project" value="InterPro"/>
</dbReference>
<evidence type="ECO:0000313" key="6">
    <source>
        <dbReference type="Proteomes" id="UP000291343"/>
    </source>
</evidence>
<feature type="domain" description="BESS" evidence="4">
    <location>
        <begin position="253"/>
        <end position="292"/>
    </location>
</feature>
<dbReference type="EMBL" id="QKKF02017666">
    <property type="protein sequence ID" value="RZF40772.1"/>
    <property type="molecule type" value="Genomic_DNA"/>
</dbReference>
<feature type="region of interest" description="Disordered" evidence="2">
    <location>
        <begin position="151"/>
        <end position="171"/>
    </location>
</feature>
<dbReference type="SMART" id="SM00595">
    <property type="entry name" value="MADF"/>
    <property type="match status" value="1"/>
</dbReference>
<comment type="subcellular location">
    <subcellularLocation>
        <location evidence="1">Nucleus</location>
    </subcellularLocation>
</comment>
<dbReference type="AlphaFoldDB" id="A0A482X508"/>
<dbReference type="Proteomes" id="UP000291343">
    <property type="component" value="Unassembled WGS sequence"/>
</dbReference>
<dbReference type="InterPro" id="IPR006578">
    <property type="entry name" value="MADF-dom"/>
</dbReference>
<dbReference type="Pfam" id="PF10545">
    <property type="entry name" value="MADF_DNA_bdg"/>
    <property type="match status" value="1"/>
</dbReference>
<keyword evidence="6" id="KW-1185">Reference proteome</keyword>
<feature type="compositionally biased region" description="Basic and acidic residues" evidence="2">
    <location>
        <begin position="312"/>
        <end position="327"/>
    </location>
</feature>
<dbReference type="PANTHER" id="PTHR12243">
    <property type="entry name" value="MADF DOMAIN TRANSCRIPTION FACTOR"/>
    <property type="match status" value="1"/>
</dbReference>
<comment type="caution">
    <text evidence="5">The sequence shown here is derived from an EMBL/GenBank/DDBJ whole genome shotgun (WGS) entry which is preliminary data.</text>
</comment>
<keyword evidence="1" id="KW-0539">Nucleus</keyword>
<gene>
    <name evidence="5" type="ORF">LSTR_LSTR011289</name>
</gene>
<dbReference type="GO" id="GO:0005634">
    <property type="term" value="C:nucleus"/>
    <property type="evidence" value="ECO:0007669"/>
    <property type="project" value="UniProtKB-SubCell"/>
</dbReference>
<accession>A0A482X508</accession>
<dbReference type="PANTHER" id="PTHR12243:SF67">
    <property type="entry name" value="COREPRESSOR OF PANGOLIN, ISOFORM A-RELATED"/>
    <property type="match status" value="1"/>
</dbReference>
<dbReference type="FunCoup" id="A0A482X508">
    <property type="interactions" value="40"/>
</dbReference>
<reference evidence="5 6" key="1">
    <citation type="journal article" date="2017" name="Gigascience">
        <title>Genome sequence of the small brown planthopper, Laodelphax striatellus.</title>
        <authorList>
            <person name="Zhu J."/>
            <person name="Jiang F."/>
            <person name="Wang X."/>
            <person name="Yang P."/>
            <person name="Bao Y."/>
            <person name="Zhao W."/>
            <person name="Wang W."/>
            <person name="Lu H."/>
            <person name="Wang Q."/>
            <person name="Cui N."/>
            <person name="Li J."/>
            <person name="Chen X."/>
            <person name="Luo L."/>
            <person name="Yu J."/>
            <person name="Kang L."/>
            <person name="Cui F."/>
        </authorList>
    </citation>
    <scope>NUCLEOTIDE SEQUENCE [LARGE SCALE GENOMIC DNA]</scope>
    <source>
        <strain evidence="5">Lst14</strain>
    </source>
</reference>
<dbReference type="PROSITE" id="PS51029">
    <property type="entry name" value="MADF"/>
    <property type="match status" value="1"/>
</dbReference>
<organism evidence="5 6">
    <name type="scientific">Laodelphax striatellus</name>
    <name type="common">Small brown planthopper</name>
    <name type="synonym">Delphax striatella</name>
    <dbReference type="NCBI Taxonomy" id="195883"/>
    <lineage>
        <taxon>Eukaryota</taxon>
        <taxon>Metazoa</taxon>
        <taxon>Ecdysozoa</taxon>
        <taxon>Arthropoda</taxon>
        <taxon>Hexapoda</taxon>
        <taxon>Insecta</taxon>
        <taxon>Pterygota</taxon>
        <taxon>Neoptera</taxon>
        <taxon>Paraneoptera</taxon>
        <taxon>Hemiptera</taxon>
        <taxon>Auchenorrhyncha</taxon>
        <taxon>Fulgoroidea</taxon>
        <taxon>Delphacidae</taxon>
        <taxon>Criomorphinae</taxon>
        <taxon>Laodelphax</taxon>
    </lineage>
</organism>
<evidence type="ECO:0000313" key="5">
    <source>
        <dbReference type="EMBL" id="RZF40772.1"/>
    </source>
</evidence>
<feature type="compositionally biased region" description="Polar residues" evidence="2">
    <location>
        <begin position="153"/>
        <end position="167"/>
    </location>
</feature>
<evidence type="ECO:0000256" key="2">
    <source>
        <dbReference type="SAM" id="MobiDB-lite"/>
    </source>
</evidence>
<name>A0A482X508_LAOST</name>
<dbReference type="InterPro" id="IPR004210">
    <property type="entry name" value="BESS_motif"/>
</dbReference>
<feature type="region of interest" description="Disordered" evidence="2">
    <location>
        <begin position="296"/>
        <end position="327"/>
    </location>
</feature>
<proteinExistence type="predicted"/>
<evidence type="ECO:0000259" key="4">
    <source>
        <dbReference type="PROSITE" id="PS51031"/>
    </source>
</evidence>
<feature type="domain" description="MADF" evidence="3">
    <location>
        <begin position="60"/>
        <end position="148"/>
    </location>
</feature>
<evidence type="ECO:0008006" key="7">
    <source>
        <dbReference type="Google" id="ProtNLM"/>
    </source>
</evidence>